<dbReference type="Gene3D" id="1.10.10.60">
    <property type="entry name" value="Homeodomain-like"/>
    <property type="match status" value="1"/>
</dbReference>
<feature type="compositionally biased region" description="Acidic residues" evidence="5">
    <location>
        <begin position="371"/>
        <end position="381"/>
    </location>
</feature>
<sequence length="395" mass="44867">MSEKRKKVVLSIQVSLELINNIEKGTSKKQISLKYGIGESTVRDIFKQKDKLMKFASASENCSSMKKRKTMKTSTYEELDAALLQWISQVRTEGTPVSGPSVSAKAKQFFEMLGLEGWLDASSGWLTRFKKRHGIREIGIHGDKLSCDEQAAEDFKIKFEQFLQKEKISYEQLYSADKSGLFWKCLPTRTLAKKPRSFNGTRAENLPVHYFNQKKAWMNQEIFKEWFEKKIIPQVREHLKSQNLPQKAVLLIDNAPSHQVDLKSEDGNIFVKFLPPNVTALIQPMDQGVIASTKKNYRTSLLKKRIEEGREEEKEVSAFDLANFSKSLTGGENVDEENINEWINCDANNPGFECLSDEQIVSGALGTVSESEGEEEENDEVNEVKQVSHEAALNI</sequence>
<dbReference type="EMBL" id="CABPRJ010001464">
    <property type="protein sequence ID" value="VVC38187.1"/>
    <property type="molecule type" value="Genomic_DNA"/>
</dbReference>
<dbReference type="OrthoDB" id="6626020at2759"/>
<dbReference type="Pfam" id="PF04218">
    <property type="entry name" value="CENP-B_N"/>
    <property type="match status" value="1"/>
</dbReference>
<feature type="domain" description="HTH CENPB-type" evidence="6">
    <location>
        <begin position="67"/>
        <end position="139"/>
    </location>
</feature>
<dbReference type="InterPro" id="IPR004875">
    <property type="entry name" value="DDE_SF_endonuclease_dom"/>
</dbReference>
<dbReference type="GO" id="GO:0003677">
    <property type="term" value="F:DNA binding"/>
    <property type="evidence" value="ECO:0007669"/>
    <property type="project" value="UniProtKB-KW"/>
</dbReference>
<reference evidence="7 8" key="1">
    <citation type="submission" date="2019-08" db="EMBL/GenBank/DDBJ databases">
        <authorList>
            <person name="Alioto T."/>
            <person name="Alioto T."/>
            <person name="Gomez Garrido J."/>
        </authorList>
    </citation>
    <scope>NUCLEOTIDE SEQUENCE [LARGE SCALE GENOMIC DNA]</scope>
</reference>
<dbReference type="PANTHER" id="PTHR19303">
    <property type="entry name" value="TRANSPOSON"/>
    <property type="match status" value="1"/>
</dbReference>
<dbReference type="InterPro" id="IPR036388">
    <property type="entry name" value="WH-like_DNA-bd_sf"/>
</dbReference>
<dbReference type="Gene3D" id="1.10.10.10">
    <property type="entry name" value="Winged helix-like DNA-binding domain superfamily/Winged helix DNA-binding domain"/>
    <property type="match status" value="1"/>
</dbReference>
<dbReference type="Gene3D" id="3.30.420.10">
    <property type="entry name" value="Ribonuclease H-like superfamily/Ribonuclease H"/>
    <property type="match status" value="1"/>
</dbReference>
<name>A0A5E4N0I8_9HEMI</name>
<evidence type="ECO:0000313" key="8">
    <source>
        <dbReference type="Proteomes" id="UP000325440"/>
    </source>
</evidence>
<dbReference type="InterPro" id="IPR009057">
    <property type="entry name" value="Homeodomain-like_sf"/>
</dbReference>
<dbReference type="GO" id="GO:0005634">
    <property type="term" value="C:nucleus"/>
    <property type="evidence" value="ECO:0007669"/>
    <property type="project" value="UniProtKB-SubCell"/>
</dbReference>
<keyword evidence="4" id="KW-0539">Nucleus</keyword>
<comment type="similarity">
    <text evidence="2">Belongs to the tigger transposable element derived protein family.</text>
</comment>
<dbReference type="SUPFAM" id="SSF46689">
    <property type="entry name" value="Homeodomain-like"/>
    <property type="match status" value="2"/>
</dbReference>
<dbReference type="InterPro" id="IPR036397">
    <property type="entry name" value="RNaseH_sf"/>
</dbReference>
<dbReference type="InterPro" id="IPR007889">
    <property type="entry name" value="HTH_Psq"/>
</dbReference>
<dbReference type="PANTHER" id="PTHR19303:SF16">
    <property type="entry name" value="JERKY PROTEIN HOMOLOG-LIKE"/>
    <property type="match status" value="1"/>
</dbReference>
<dbReference type="SMART" id="SM00674">
    <property type="entry name" value="CENPB"/>
    <property type="match status" value="1"/>
</dbReference>
<evidence type="ECO:0000313" key="7">
    <source>
        <dbReference type="EMBL" id="VVC38187.1"/>
    </source>
</evidence>
<gene>
    <name evidence="7" type="ORF">CINCED_3A006096</name>
</gene>
<accession>A0A5E4N0I8</accession>
<keyword evidence="8" id="KW-1185">Reference proteome</keyword>
<comment type="subcellular location">
    <subcellularLocation>
        <location evidence="1">Nucleus</location>
    </subcellularLocation>
</comment>
<evidence type="ECO:0000256" key="5">
    <source>
        <dbReference type="SAM" id="MobiDB-lite"/>
    </source>
</evidence>
<evidence type="ECO:0000256" key="4">
    <source>
        <dbReference type="ARBA" id="ARBA00023242"/>
    </source>
</evidence>
<dbReference type="Pfam" id="PF03184">
    <property type="entry name" value="DDE_1"/>
    <property type="match status" value="1"/>
</dbReference>
<keyword evidence="7" id="KW-0371">Homeobox</keyword>
<proteinExistence type="inferred from homology"/>
<evidence type="ECO:0000256" key="1">
    <source>
        <dbReference type="ARBA" id="ARBA00004123"/>
    </source>
</evidence>
<dbReference type="InterPro" id="IPR006600">
    <property type="entry name" value="HTH_CenpB_DNA-bd_dom"/>
</dbReference>
<evidence type="ECO:0000256" key="3">
    <source>
        <dbReference type="ARBA" id="ARBA00023125"/>
    </source>
</evidence>
<dbReference type="Proteomes" id="UP000325440">
    <property type="component" value="Unassembled WGS sequence"/>
</dbReference>
<dbReference type="AlphaFoldDB" id="A0A5E4N0I8"/>
<dbReference type="InterPro" id="IPR050863">
    <property type="entry name" value="CenT-Element_Derived"/>
</dbReference>
<evidence type="ECO:0000256" key="2">
    <source>
        <dbReference type="ARBA" id="ARBA00010881"/>
    </source>
</evidence>
<organism evidence="7 8">
    <name type="scientific">Cinara cedri</name>
    <dbReference type="NCBI Taxonomy" id="506608"/>
    <lineage>
        <taxon>Eukaryota</taxon>
        <taxon>Metazoa</taxon>
        <taxon>Ecdysozoa</taxon>
        <taxon>Arthropoda</taxon>
        <taxon>Hexapoda</taxon>
        <taxon>Insecta</taxon>
        <taxon>Pterygota</taxon>
        <taxon>Neoptera</taxon>
        <taxon>Paraneoptera</taxon>
        <taxon>Hemiptera</taxon>
        <taxon>Sternorrhyncha</taxon>
        <taxon>Aphidomorpha</taxon>
        <taxon>Aphidoidea</taxon>
        <taxon>Aphididae</taxon>
        <taxon>Lachninae</taxon>
        <taxon>Cinara</taxon>
    </lineage>
</organism>
<protein>
    <submittedName>
        <fullName evidence="7">DNA binding HTH domain, Psq-type,Homeobox domain-like,HTH CenpB-type DNA-binding domain,DDE superfamily</fullName>
    </submittedName>
</protein>
<keyword evidence="3 7" id="KW-0238">DNA-binding</keyword>
<dbReference type="PROSITE" id="PS51253">
    <property type="entry name" value="HTH_CENPB"/>
    <property type="match status" value="1"/>
</dbReference>
<dbReference type="Pfam" id="PF03221">
    <property type="entry name" value="HTH_Tnp_Tc5"/>
    <property type="match status" value="1"/>
</dbReference>
<evidence type="ECO:0000259" key="6">
    <source>
        <dbReference type="PROSITE" id="PS51253"/>
    </source>
</evidence>
<feature type="region of interest" description="Disordered" evidence="5">
    <location>
        <begin position="367"/>
        <end position="395"/>
    </location>
</feature>